<dbReference type="EMBL" id="UHJA01000001">
    <property type="protein sequence ID" value="SUP76988.1"/>
    <property type="molecule type" value="Genomic_DNA"/>
</dbReference>
<organism evidence="2 3">
    <name type="scientific">Yersinia frederiksenii</name>
    <dbReference type="NCBI Taxonomy" id="29484"/>
    <lineage>
        <taxon>Bacteria</taxon>
        <taxon>Pseudomonadati</taxon>
        <taxon>Pseudomonadota</taxon>
        <taxon>Gammaproteobacteria</taxon>
        <taxon>Enterobacterales</taxon>
        <taxon>Yersiniaceae</taxon>
        <taxon>Yersinia</taxon>
    </lineage>
</organism>
<evidence type="ECO:0000259" key="1">
    <source>
        <dbReference type="Pfam" id="PF07819"/>
    </source>
</evidence>
<dbReference type="PANTHER" id="PTHR11440">
    <property type="entry name" value="LECITHIN-CHOLESTEROL ACYLTRANSFERASE-RELATED"/>
    <property type="match status" value="1"/>
</dbReference>
<dbReference type="Gene3D" id="3.40.50.1820">
    <property type="entry name" value="alpha/beta hydrolase"/>
    <property type="match status" value="1"/>
</dbReference>
<gene>
    <name evidence="2" type="ORF">NCTC11470_02046</name>
</gene>
<dbReference type="GeneID" id="57906044"/>
<dbReference type="AlphaFoldDB" id="A0A380PTX2"/>
<dbReference type="GO" id="GO:0016788">
    <property type="term" value="F:hydrolase activity, acting on ester bonds"/>
    <property type="evidence" value="ECO:0007669"/>
    <property type="project" value="InterPro"/>
</dbReference>
<proteinExistence type="predicted"/>
<dbReference type="Proteomes" id="UP000254835">
    <property type="component" value="Unassembled WGS sequence"/>
</dbReference>
<dbReference type="RefSeq" id="WP_004711805.1">
    <property type="nucleotide sequence ID" value="NZ_CABHYA010000224.1"/>
</dbReference>
<accession>A0A380PTX2</accession>
<evidence type="ECO:0000313" key="3">
    <source>
        <dbReference type="Proteomes" id="UP000254835"/>
    </source>
</evidence>
<name>A0A380PTX2_YERFR</name>
<dbReference type="InterPro" id="IPR029058">
    <property type="entry name" value="AB_hydrolase_fold"/>
</dbReference>
<dbReference type="OrthoDB" id="9814331at2"/>
<dbReference type="Pfam" id="PF07819">
    <property type="entry name" value="PGAP1"/>
    <property type="match status" value="1"/>
</dbReference>
<sequence length="536" mass="59914">MNDALGNNIAAQSYDDSGRQNYTVITDDKGKDVKATIYKTPDRVIPVIFLPGVMGSNLMDQSGKPIWRLDSLAGTAWDWVSVGAKKRKDLLSPERTFVDSGGKIEPEYESEVKQFGTRRDRGWGEVGYVSYGQFLPWLQGALNDHDLMEKNKKNNNGHLTLREQLQNKNLNAEIGEENLTKDDIELSYKYLFPVHVVGYNWLQSNEKSATVLKERVNSIVSGYSAQNMLCEKVIIITHSMGGFVARHYSENAAGKDNILGIVHGVMPTLGSPMTYKRMKAGEAGNVGRVIGSSGSEMTAVLAQSPGPLQLLPGISYGLGWLQIEGVSGGLPKSDPFKEIYSQRTPWWALCEDRLINPNNKKASDSDWNNYIQLLIQDVKSFIEKLDGKFHKNTYAFYGNDGEKYPSYETLYWKDKAGGYYDKNKDISEIAYSGVIKDPYNYEIKNYRTAKMQIGLEKNIWREKTYIIAPPKDAGDGTVPIKGAKFVNDGLHGMLGVGVDHEGAFKNTDTENSRLFTLRSIIKISQDVSKTTLAYNK</sequence>
<dbReference type="SUPFAM" id="SSF53474">
    <property type="entry name" value="alpha/beta-Hydrolases"/>
    <property type="match status" value="1"/>
</dbReference>
<protein>
    <submittedName>
        <fullName evidence="2">PGAP1-like protein</fullName>
    </submittedName>
</protein>
<reference evidence="2 3" key="1">
    <citation type="submission" date="2018-06" db="EMBL/GenBank/DDBJ databases">
        <authorList>
            <consortium name="Pathogen Informatics"/>
            <person name="Doyle S."/>
        </authorList>
    </citation>
    <scope>NUCLEOTIDE SEQUENCE [LARGE SCALE GENOMIC DNA]</scope>
    <source>
        <strain evidence="2 3">NCTC11470</strain>
    </source>
</reference>
<dbReference type="InterPro" id="IPR012908">
    <property type="entry name" value="PGAP1-ab_dom-like"/>
</dbReference>
<evidence type="ECO:0000313" key="2">
    <source>
        <dbReference type="EMBL" id="SUP76988.1"/>
    </source>
</evidence>
<feature type="domain" description="GPI inositol-deacylase PGAP1-like alpha/beta" evidence="1">
    <location>
        <begin position="208"/>
        <end position="276"/>
    </location>
</feature>